<organism evidence="2 3">
    <name type="scientific">Hoyosella rhizosphaerae</name>
    <dbReference type="NCBI Taxonomy" id="1755582"/>
    <lineage>
        <taxon>Bacteria</taxon>
        <taxon>Bacillati</taxon>
        <taxon>Actinomycetota</taxon>
        <taxon>Actinomycetes</taxon>
        <taxon>Mycobacteriales</taxon>
        <taxon>Hoyosellaceae</taxon>
        <taxon>Hoyosella</taxon>
    </lineage>
</organism>
<reference evidence="2" key="2">
    <citation type="submission" date="2020-09" db="EMBL/GenBank/DDBJ databases">
        <authorList>
            <person name="Sun Q."/>
            <person name="Zhou Y."/>
        </authorList>
    </citation>
    <scope>NUCLEOTIDE SEQUENCE</scope>
    <source>
        <strain evidence="2">CGMCC 1.15478</strain>
    </source>
</reference>
<feature type="transmembrane region" description="Helical" evidence="1">
    <location>
        <begin position="12"/>
        <end position="29"/>
    </location>
</feature>
<accession>A0A916TYM2</accession>
<evidence type="ECO:0000313" key="3">
    <source>
        <dbReference type="Proteomes" id="UP000641514"/>
    </source>
</evidence>
<feature type="transmembrane region" description="Helical" evidence="1">
    <location>
        <begin position="41"/>
        <end position="59"/>
    </location>
</feature>
<evidence type="ECO:0000313" key="2">
    <source>
        <dbReference type="EMBL" id="GGC52685.1"/>
    </source>
</evidence>
<dbReference type="Proteomes" id="UP000641514">
    <property type="component" value="Unassembled WGS sequence"/>
</dbReference>
<reference evidence="2" key="1">
    <citation type="journal article" date="2014" name="Int. J. Syst. Evol. Microbiol.">
        <title>Complete genome sequence of Corynebacterium casei LMG S-19264T (=DSM 44701T), isolated from a smear-ripened cheese.</title>
        <authorList>
            <consortium name="US DOE Joint Genome Institute (JGI-PGF)"/>
            <person name="Walter F."/>
            <person name="Albersmeier A."/>
            <person name="Kalinowski J."/>
            <person name="Ruckert C."/>
        </authorList>
    </citation>
    <scope>NUCLEOTIDE SEQUENCE</scope>
    <source>
        <strain evidence="2">CGMCC 1.15478</strain>
    </source>
</reference>
<dbReference type="AlphaFoldDB" id="A0A916TYM2"/>
<gene>
    <name evidence="2" type="ORF">GCM10011410_01250</name>
</gene>
<dbReference type="EMBL" id="BMJH01000001">
    <property type="protein sequence ID" value="GGC52685.1"/>
    <property type="molecule type" value="Genomic_DNA"/>
</dbReference>
<comment type="caution">
    <text evidence="2">The sequence shown here is derived from an EMBL/GenBank/DDBJ whole genome shotgun (WGS) entry which is preliminary data.</text>
</comment>
<keyword evidence="1" id="KW-0812">Transmembrane</keyword>
<keyword evidence="3" id="KW-1185">Reference proteome</keyword>
<keyword evidence="1" id="KW-0472">Membrane</keyword>
<protein>
    <submittedName>
        <fullName evidence="2">Uncharacterized protein</fullName>
    </submittedName>
</protein>
<evidence type="ECO:0000256" key="1">
    <source>
        <dbReference type="SAM" id="Phobius"/>
    </source>
</evidence>
<name>A0A916TYM2_9ACTN</name>
<sequence length="72" mass="7517">MKTVLDRLIGASPYAAGSLVSIVVIRIFTGTEADAAVLESLGSTAFAWGVFALMGVGINPRVRRPALSRPNS</sequence>
<dbReference type="RefSeq" id="WP_188669695.1">
    <property type="nucleotide sequence ID" value="NZ_BMJH01000001.1"/>
</dbReference>
<proteinExistence type="predicted"/>
<keyword evidence="1" id="KW-1133">Transmembrane helix</keyword>